<proteinExistence type="predicted"/>
<reference evidence="3 4" key="1">
    <citation type="submission" date="2017-08" db="EMBL/GenBank/DDBJ databases">
        <title>Infants hospitalized years apart are colonized by the same room-sourced microbial strains.</title>
        <authorList>
            <person name="Brooks B."/>
            <person name="Olm M.R."/>
            <person name="Firek B.A."/>
            <person name="Baker R."/>
            <person name="Thomas B.C."/>
            <person name="Morowitz M.J."/>
            <person name="Banfield J.F."/>
        </authorList>
    </citation>
    <scope>NUCLEOTIDE SEQUENCE [LARGE SCALE GENOMIC DNA]</scope>
    <source>
        <strain evidence="3">S2_003_000_R2_4</strain>
    </source>
</reference>
<dbReference type="AlphaFoldDB" id="A0A2W5XAP9"/>
<evidence type="ECO:0000256" key="1">
    <source>
        <dbReference type="SAM" id="MobiDB-lite"/>
    </source>
</evidence>
<accession>A0A2W5XAP9</accession>
<protein>
    <submittedName>
        <fullName evidence="3">Uncharacterized protein</fullName>
    </submittedName>
</protein>
<name>A0A2W5XAP9_9CAUL</name>
<dbReference type="RefSeq" id="WP_304277603.1">
    <property type="nucleotide sequence ID" value="NZ_QFQZ01000030.1"/>
</dbReference>
<evidence type="ECO:0000256" key="2">
    <source>
        <dbReference type="SAM" id="Phobius"/>
    </source>
</evidence>
<organism evidence="3 4">
    <name type="scientific">Caulobacter segnis</name>
    <dbReference type="NCBI Taxonomy" id="88688"/>
    <lineage>
        <taxon>Bacteria</taxon>
        <taxon>Pseudomonadati</taxon>
        <taxon>Pseudomonadota</taxon>
        <taxon>Alphaproteobacteria</taxon>
        <taxon>Caulobacterales</taxon>
        <taxon>Caulobacteraceae</taxon>
        <taxon>Caulobacter</taxon>
    </lineage>
</organism>
<keyword evidence="2" id="KW-0812">Transmembrane</keyword>
<evidence type="ECO:0000313" key="3">
    <source>
        <dbReference type="EMBL" id="PZR34251.1"/>
    </source>
</evidence>
<dbReference type="Proteomes" id="UP000249393">
    <property type="component" value="Unassembled WGS sequence"/>
</dbReference>
<feature type="region of interest" description="Disordered" evidence="1">
    <location>
        <begin position="50"/>
        <end position="80"/>
    </location>
</feature>
<feature type="transmembrane region" description="Helical" evidence="2">
    <location>
        <begin position="6"/>
        <end position="25"/>
    </location>
</feature>
<keyword evidence="2" id="KW-0472">Membrane</keyword>
<gene>
    <name evidence="3" type="ORF">DI526_11020</name>
</gene>
<evidence type="ECO:0000313" key="4">
    <source>
        <dbReference type="Proteomes" id="UP000249393"/>
    </source>
</evidence>
<keyword evidence="2" id="KW-1133">Transmembrane helix</keyword>
<dbReference type="EMBL" id="QFQZ01000030">
    <property type="protein sequence ID" value="PZR34251.1"/>
    <property type="molecule type" value="Genomic_DNA"/>
</dbReference>
<sequence length="80" mass="8556">MTELQATVILTAVAILLVPLGVWAIGRSKRARRAMAPMAGMMLLLGAFFTADPPPPPPAENAAPRPDEDDAPKDTPRRHS</sequence>
<comment type="caution">
    <text evidence="3">The sequence shown here is derived from an EMBL/GenBank/DDBJ whole genome shotgun (WGS) entry which is preliminary data.</text>
</comment>